<dbReference type="AlphaFoldDB" id="A0A8J2HAH4"/>
<evidence type="ECO:0000313" key="2">
    <source>
        <dbReference type="EMBL" id="CAG5090616.1"/>
    </source>
</evidence>
<feature type="domain" description="Integrase core" evidence="1">
    <location>
        <begin position="106"/>
        <end position="189"/>
    </location>
</feature>
<proteinExistence type="predicted"/>
<dbReference type="PANTHER" id="PTHR46791:SF13">
    <property type="entry name" value="CLR5 DOMAIN-CONTAINING PROTEIN"/>
    <property type="match status" value="1"/>
</dbReference>
<reference evidence="2" key="1">
    <citation type="submission" date="2021-04" db="EMBL/GenBank/DDBJ databases">
        <authorList>
            <person name="Chebbi M.A.C M."/>
        </authorList>
    </citation>
    <scope>NUCLEOTIDE SEQUENCE</scope>
</reference>
<name>A0A8J2HAH4_COTCN</name>
<gene>
    <name evidence="2" type="ORF">HICCMSTLAB_LOCUS5697</name>
</gene>
<evidence type="ECO:0000313" key="3">
    <source>
        <dbReference type="Proteomes" id="UP000786811"/>
    </source>
</evidence>
<evidence type="ECO:0000259" key="1">
    <source>
        <dbReference type="Pfam" id="PF24764"/>
    </source>
</evidence>
<accession>A0A8J2HAH4</accession>
<dbReference type="Pfam" id="PF24764">
    <property type="entry name" value="rva_4"/>
    <property type="match status" value="1"/>
</dbReference>
<dbReference type="PANTHER" id="PTHR46791">
    <property type="entry name" value="EXPRESSED PROTEIN"/>
    <property type="match status" value="1"/>
</dbReference>
<protein>
    <recommendedName>
        <fullName evidence="1">Integrase core domain-containing protein</fullName>
    </recommendedName>
</protein>
<keyword evidence="3" id="KW-1185">Reference proteome</keyword>
<dbReference type="Proteomes" id="UP000786811">
    <property type="component" value="Unassembled WGS sequence"/>
</dbReference>
<dbReference type="OrthoDB" id="7689536at2759"/>
<dbReference type="EMBL" id="CAJNRD030001119">
    <property type="protein sequence ID" value="CAG5090616.1"/>
    <property type="molecule type" value="Genomic_DNA"/>
</dbReference>
<organism evidence="2 3">
    <name type="scientific">Cotesia congregata</name>
    <name type="common">Parasitoid wasp</name>
    <name type="synonym">Apanteles congregatus</name>
    <dbReference type="NCBI Taxonomy" id="51543"/>
    <lineage>
        <taxon>Eukaryota</taxon>
        <taxon>Metazoa</taxon>
        <taxon>Ecdysozoa</taxon>
        <taxon>Arthropoda</taxon>
        <taxon>Hexapoda</taxon>
        <taxon>Insecta</taxon>
        <taxon>Pterygota</taxon>
        <taxon>Neoptera</taxon>
        <taxon>Endopterygota</taxon>
        <taxon>Hymenoptera</taxon>
        <taxon>Apocrita</taxon>
        <taxon>Ichneumonoidea</taxon>
        <taxon>Braconidae</taxon>
        <taxon>Microgastrinae</taxon>
        <taxon>Cotesia</taxon>
    </lineage>
</organism>
<sequence>MSRESLITKYFKEGFTYNEIYHNISISRRHLIRILQKLGLKRKGIVEDSLESICTAVIDEIFSGGSCIGYKRMWQRLRLIYGLKVKRIEALQQSLRFYHDDSLSGWKSFIKGKSTSNQRIESYWSQLRRHGLDFWINLFKDLRERDFYNDSSMIHVECLRFCFGHLIRAELETIRHEWNRHRIRKQKNRHIAPGKPNCLYYLPEVIGAKNYMKPVNEHAIDILKQDYTLKPKLYNEIFCQLVKVLIPDIQVPLNVEESVELYLRILNLLKVYT</sequence>
<comment type="caution">
    <text evidence="2">The sequence shown here is derived from an EMBL/GenBank/DDBJ whole genome shotgun (WGS) entry which is preliminary data.</text>
</comment>
<dbReference type="InterPro" id="IPR058913">
    <property type="entry name" value="Integrase_dom_put"/>
</dbReference>